<dbReference type="AlphaFoldDB" id="A0AA38C1N6"/>
<keyword evidence="2" id="KW-1185">Reference proteome</keyword>
<organism evidence="1 2">
    <name type="scientific">Taxus chinensis</name>
    <name type="common">Chinese yew</name>
    <name type="synonym">Taxus wallichiana var. chinensis</name>
    <dbReference type="NCBI Taxonomy" id="29808"/>
    <lineage>
        <taxon>Eukaryota</taxon>
        <taxon>Viridiplantae</taxon>
        <taxon>Streptophyta</taxon>
        <taxon>Embryophyta</taxon>
        <taxon>Tracheophyta</taxon>
        <taxon>Spermatophyta</taxon>
        <taxon>Pinopsida</taxon>
        <taxon>Pinidae</taxon>
        <taxon>Conifers II</taxon>
        <taxon>Cupressales</taxon>
        <taxon>Taxaceae</taxon>
        <taxon>Taxus</taxon>
    </lineage>
</organism>
<reference evidence="1 2" key="1">
    <citation type="journal article" date="2021" name="Nat. Plants">
        <title>The Taxus genome provides insights into paclitaxel biosynthesis.</title>
        <authorList>
            <person name="Xiong X."/>
            <person name="Gou J."/>
            <person name="Liao Q."/>
            <person name="Li Y."/>
            <person name="Zhou Q."/>
            <person name="Bi G."/>
            <person name="Li C."/>
            <person name="Du R."/>
            <person name="Wang X."/>
            <person name="Sun T."/>
            <person name="Guo L."/>
            <person name="Liang H."/>
            <person name="Lu P."/>
            <person name="Wu Y."/>
            <person name="Zhang Z."/>
            <person name="Ro D.K."/>
            <person name="Shang Y."/>
            <person name="Huang S."/>
            <person name="Yan J."/>
        </authorList>
    </citation>
    <scope>NUCLEOTIDE SEQUENCE [LARGE SCALE GENOMIC DNA]</scope>
    <source>
        <strain evidence="1">Ta-2019</strain>
    </source>
</reference>
<feature type="non-terminal residue" evidence="1">
    <location>
        <position position="1"/>
    </location>
</feature>
<evidence type="ECO:0000313" key="2">
    <source>
        <dbReference type="Proteomes" id="UP000824469"/>
    </source>
</evidence>
<accession>A0AA38C1N6</accession>
<evidence type="ECO:0000313" key="1">
    <source>
        <dbReference type="EMBL" id="KAH9293061.1"/>
    </source>
</evidence>
<protein>
    <submittedName>
        <fullName evidence="1">Uncharacterized protein</fullName>
    </submittedName>
</protein>
<sequence>SSISDNRLRWIFKIGNGSDLEAIKLVLGGKYLFEDGWCRVNSSVALVFVENILIIEPSKPDVVNLALRWVRSSFCGNLVAEVQKCNVAFWAVGEEVKLWGGMDLSIFRELECHHGELMAFTEKLAVFSHDKNAGRTRFKLPNLAALNSPIEPVPLWWMEIHETAGEAYNHLWHGWANEIVAQDCEEGVVERQGSPVVILSVSSDSGD</sequence>
<proteinExistence type="predicted"/>
<comment type="caution">
    <text evidence="1">The sequence shown here is derived from an EMBL/GenBank/DDBJ whole genome shotgun (WGS) entry which is preliminary data.</text>
</comment>
<dbReference type="EMBL" id="JAHRHJ020001765">
    <property type="protein sequence ID" value="KAH9293061.1"/>
    <property type="molecule type" value="Genomic_DNA"/>
</dbReference>
<gene>
    <name evidence="1" type="ORF">KI387_041736</name>
</gene>
<name>A0AA38C1N6_TAXCH</name>
<dbReference type="Proteomes" id="UP000824469">
    <property type="component" value="Unassembled WGS sequence"/>
</dbReference>